<dbReference type="GO" id="GO:0046872">
    <property type="term" value="F:metal ion binding"/>
    <property type="evidence" value="ECO:0007669"/>
    <property type="project" value="UniProtKB-KW"/>
</dbReference>
<dbReference type="GO" id="GO:0008233">
    <property type="term" value="F:peptidase activity"/>
    <property type="evidence" value="ECO:0007669"/>
    <property type="project" value="UniProtKB-KW"/>
</dbReference>
<dbReference type="Gene3D" id="3.40.630.10">
    <property type="entry name" value="Zn peptidases"/>
    <property type="match status" value="1"/>
</dbReference>
<keyword evidence="1" id="KW-0645">Protease</keyword>
<reference evidence="3" key="1">
    <citation type="submission" date="2022-07" db="EMBL/GenBank/DDBJ databases">
        <title>Genome Sequence of Agrocybe chaxingu.</title>
        <authorList>
            <person name="Buettner E."/>
        </authorList>
    </citation>
    <scope>NUCLEOTIDE SEQUENCE</scope>
    <source>
        <strain evidence="3">MP-N11</strain>
    </source>
</reference>
<organism evidence="3 4">
    <name type="scientific">Agrocybe chaxingu</name>
    <dbReference type="NCBI Taxonomy" id="84603"/>
    <lineage>
        <taxon>Eukaryota</taxon>
        <taxon>Fungi</taxon>
        <taxon>Dikarya</taxon>
        <taxon>Basidiomycota</taxon>
        <taxon>Agaricomycotina</taxon>
        <taxon>Agaricomycetes</taxon>
        <taxon>Agaricomycetidae</taxon>
        <taxon>Agaricales</taxon>
        <taxon>Agaricineae</taxon>
        <taxon>Strophariaceae</taxon>
        <taxon>Agrocybe</taxon>
    </lineage>
</organism>
<dbReference type="GO" id="GO:0006508">
    <property type="term" value="P:proteolysis"/>
    <property type="evidence" value="ECO:0007669"/>
    <property type="project" value="UniProtKB-KW"/>
</dbReference>
<comment type="caution">
    <text evidence="3">The sequence shown here is derived from an EMBL/GenBank/DDBJ whole genome shotgun (WGS) entry which is preliminary data.</text>
</comment>
<evidence type="ECO:0000259" key="2">
    <source>
        <dbReference type="Pfam" id="PF04389"/>
    </source>
</evidence>
<protein>
    <recommendedName>
        <fullName evidence="1">Peptide hydrolase</fullName>
        <ecNumber evidence="1">3.4.-.-</ecNumber>
    </recommendedName>
</protein>
<dbReference type="SUPFAM" id="SSF53187">
    <property type="entry name" value="Zn-dependent exopeptidases"/>
    <property type="match status" value="1"/>
</dbReference>
<dbReference type="EC" id="3.4.-.-" evidence="1"/>
<dbReference type="AlphaFoldDB" id="A0A9W8JW56"/>
<evidence type="ECO:0000313" key="4">
    <source>
        <dbReference type="Proteomes" id="UP001148786"/>
    </source>
</evidence>
<keyword evidence="1" id="KW-0862">Zinc</keyword>
<keyword evidence="1" id="KW-0378">Hydrolase</keyword>
<accession>A0A9W8JW56</accession>
<dbReference type="Pfam" id="PF04389">
    <property type="entry name" value="Peptidase_M28"/>
    <property type="match status" value="1"/>
</dbReference>
<dbReference type="EMBL" id="JANKHO010002710">
    <property type="protein sequence ID" value="KAJ3489560.1"/>
    <property type="molecule type" value="Genomic_DNA"/>
</dbReference>
<evidence type="ECO:0000256" key="1">
    <source>
        <dbReference type="RuleBase" id="RU361240"/>
    </source>
</evidence>
<dbReference type="OrthoDB" id="2214at2759"/>
<dbReference type="Proteomes" id="UP001148786">
    <property type="component" value="Unassembled WGS sequence"/>
</dbReference>
<feature type="domain" description="Peptidase M28" evidence="2">
    <location>
        <begin position="1"/>
        <end position="140"/>
    </location>
</feature>
<name>A0A9W8JW56_9AGAR</name>
<keyword evidence="1" id="KW-0479">Metal-binding</keyword>
<comment type="similarity">
    <text evidence="1">Belongs to the peptidase M28 family.</text>
</comment>
<keyword evidence="4" id="KW-1185">Reference proteome</keyword>
<dbReference type="InterPro" id="IPR007484">
    <property type="entry name" value="Peptidase_M28"/>
</dbReference>
<sequence>MEAFRVLVTAGFRPSTPVEFHWYAAEEVGLRGSQAIATSYSNSGVQVKAMLQLDMTAYVRPGTTPVIAFMPDFTDSGLNTFLGQIVDTYTNRGWVINAPCGYACSDHASWNRLGYPAALPFEGLFSNINPNIHTATDTASVAGFSLAHSLEYAKLAAAYAYELAA</sequence>
<gene>
    <name evidence="3" type="ORF">NLJ89_g11520</name>
</gene>
<evidence type="ECO:0000313" key="3">
    <source>
        <dbReference type="EMBL" id="KAJ3489560.1"/>
    </source>
</evidence>
<proteinExistence type="inferred from homology"/>